<dbReference type="SUPFAM" id="SSF55874">
    <property type="entry name" value="ATPase domain of HSP90 chaperone/DNA topoisomerase II/histidine kinase"/>
    <property type="match status" value="1"/>
</dbReference>
<dbReference type="SUPFAM" id="SSF63829">
    <property type="entry name" value="Calcium-dependent phosphotriesterase"/>
    <property type="match status" value="1"/>
</dbReference>
<comment type="catalytic activity">
    <reaction evidence="1">
        <text>ATP + protein L-histidine = ADP + protein N-phospho-L-histidine.</text>
        <dbReference type="EC" id="2.7.13.3"/>
    </reaction>
</comment>
<dbReference type="Pfam" id="PF02518">
    <property type="entry name" value="HATPase_c"/>
    <property type="match status" value="1"/>
</dbReference>
<feature type="domain" description="Histidine kinase" evidence="6">
    <location>
        <begin position="925"/>
        <end position="1134"/>
    </location>
</feature>
<dbReference type="InterPro" id="IPR011110">
    <property type="entry name" value="Reg_prop"/>
</dbReference>
<gene>
    <name evidence="7" type="ORF">N7U62_07590</name>
</gene>
<keyword evidence="3" id="KW-0597">Phosphoprotein</keyword>
<dbReference type="InterPro" id="IPR013783">
    <property type="entry name" value="Ig-like_fold"/>
</dbReference>
<dbReference type="PANTHER" id="PTHR43547:SF2">
    <property type="entry name" value="HYBRID SIGNAL TRANSDUCTION HISTIDINE KINASE C"/>
    <property type="match status" value="1"/>
</dbReference>
<dbReference type="Gene3D" id="2.60.40.10">
    <property type="entry name" value="Immunoglobulins"/>
    <property type="match status" value="1"/>
</dbReference>
<dbReference type="EC" id="2.7.13.3" evidence="2"/>
<dbReference type="InterPro" id="IPR015943">
    <property type="entry name" value="WD40/YVTN_repeat-like_dom_sf"/>
</dbReference>
<dbReference type="GO" id="GO:0005524">
    <property type="term" value="F:ATP binding"/>
    <property type="evidence" value="ECO:0007669"/>
    <property type="project" value="UniProtKB-KW"/>
</dbReference>
<dbReference type="InterPro" id="IPR003594">
    <property type="entry name" value="HATPase_dom"/>
</dbReference>
<accession>A0ABT3CTF3</accession>
<evidence type="ECO:0000256" key="4">
    <source>
        <dbReference type="SAM" id="Coils"/>
    </source>
</evidence>
<evidence type="ECO:0000256" key="2">
    <source>
        <dbReference type="ARBA" id="ARBA00012438"/>
    </source>
</evidence>
<proteinExistence type="predicted"/>
<keyword evidence="4" id="KW-0175">Coiled coil</keyword>
<evidence type="ECO:0000313" key="8">
    <source>
        <dbReference type="Proteomes" id="UP001300692"/>
    </source>
</evidence>
<dbReference type="InterPro" id="IPR004358">
    <property type="entry name" value="Sig_transdc_His_kin-like_C"/>
</dbReference>
<keyword evidence="5" id="KW-0472">Membrane</keyword>
<evidence type="ECO:0000256" key="3">
    <source>
        <dbReference type="ARBA" id="ARBA00022553"/>
    </source>
</evidence>
<dbReference type="PROSITE" id="PS50109">
    <property type="entry name" value="HIS_KIN"/>
    <property type="match status" value="1"/>
</dbReference>
<name>A0ABT3CTF3_9BACT</name>
<protein>
    <recommendedName>
        <fullName evidence="2">histidine kinase</fullName>
        <ecNumber evidence="2">2.7.13.3</ecNumber>
    </recommendedName>
</protein>
<feature type="coiled-coil region" evidence="4">
    <location>
        <begin position="838"/>
        <end position="915"/>
    </location>
</feature>
<evidence type="ECO:0000256" key="1">
    <source>
        <dbReference type="ARBA" id="ARBA00000085"/>
    </source>
</evidence>
<dbReference type="InterPro" id="IPR011047">
    <property type="entry name" value="Quinoprotein_ADH-like_sf"/>
</dbReference>
<dbReference type="InterPro" id="IPR036097">
    <property type="entry name" value="HisK_dim/P_sf"/>
</dbReference>
<dbReference type="Proteomes" id="UP001300692">
    <property type="component" value="Unassembled WGS sequence"/>
</dbReference>
<dbReference type="InterPro" id="IPR011123">
    <property type="entry name" value="Y_Y_Y"/>
</dbReference>
<keyword evidence="5" id="KW-0812">Transmembrane</keyword>
<comment type="caution">
    <text evidence="7">The sequence shown here is derived from an EMBL/GenBank/DDBJ whole genome shotgun (WGS) entry which is preliminary data.</text>
</comment>
<dbReference type="SMART" id="SM00387">
    <property type="entry name" value="HATPase_c"/>
    <property type="match status" value="1"/>
</dbReference>
<dbReference type="Pfam" id="PF07494">
    <property type="entry name" value="Reg_prop"/>
    <property type="match status" value="7"/>
</dbReference>
<dbReference type="PRINTS" id="PR00344">
    <property type="entry name" value="BCTRLSENSOR"/>
</dbReference>
<evidence type="ECO:0000256" key="5">
    <source>
        <dbReference type="SAM" id="Phobius"/>
    </source>
</evidence>
<dbReference type="Gene3D" id="1.10.287.130">
    <property type="match status" value="1"/>
</dbReference>
<evidence type="ECO:0000313" key="7">
    <source>
        <dbReference type="EMBL" id="MCV9386518.1"/>
    </source>
</evidence>
<evidence type="ECO:0000259" key="6">
    <source>
        <dbReference type="PROSITE" id="PS50109"/>
    </source>
</evidence>
<dbReference type="PANTHER" id="PTHR43547">
    <property type="entry name" value="TWO-COMPONENT HISTIDINE KINASE"/>
    <property type="match status" value="1"/>
</dbReference>
<dbReference type="EMBL" id="JAOYOD010000001">
    <property type="protein sequence ID" value="MCV9386518.1"/>
    <property type="molecule type" value="Genomic_DNA"/>
</dbReference>
<dbReference type="Pfam" id="PF07495">
    <property type="entry name" value="Y_Y_Y"/>
    <property type="match status" value="1"/>
</dbReference>
<feature type="transmembrane region" description="Helical" evidence="5">
    <location>
        <begin position="12"/>
        <end position="30"/>
    </location>
</feature>
<dbReference type="InterPro" id="IPR005467">
    <property type="entry name" value="His_kinase_dom"/>
</dbReference>
<reference evidence="7 8" key="1">
    <citation type="submission" date="2022-10" db="EMBL/GenBank/DDBJ databases">
        <title>Comparative genomics and taxonomic characterization of three novel marine species of genus Reichenbachiella exhibiting antioxidant and polysaccharide degradation activities.</title>
        <authorList>
            <person name="Muhammad N."/>
            <person name="Lee Y.-J."/>
            <person name="Ko J."/>
            <person name="Kim S.-G."/>
        </authorList>
    </citation>
    <scope>NUCLEOTIDE SEQUENCE [LARGE SCALE GENOMIC DNA]</scope>
    <source>
        <strain evidence="7 8">ABR2-5</strain>
    </source>
</reference>
<keyword evidence="7" id="KW-0067">ATP-binding</keyword>
<dbReference type="Gene3D" id="3.30.565.10">
    <property type="entry name" value="Histidine kinase-like ATPase, C-terminal domain"/>
    <property type="match status" value="1"/>
</dbReference>
<dbReference type="Gene3D" id="2.130.10.10">
    <property type="entry name" value="YVTN repeat-like/Quinoprotein amine dehydrogenase"/>
    <property type="match status" value="3"/>
</dbReference>
<keyword evidence="8" id="KW-1185">Reference proteome</keyword>
<dbReference type="RefSeq" id="WP_264137321.1">
    <property type="nucleotide sequence ID" value="NZ_JAOYOD010000001.1"/>
</dbReference>
<keyword evidence="7" id="KW-0547">Nucleotide-binding</keyword>
<dbReference type="SUPFAM" id="SSF47384">
    <property type="entry name" value="Homodimeric domain of signal transducing histidine kinase"/>
    <property type="match status" value="1"/>
</dbReference>
<dbReference type="InterPro" id="IPR036890">
    <property type="entry name" value="HATPase_C_sf"/>
</dbReference>
<organism evidence="7 8">
    <name type="scientific">Reichenbachiella ulvae</name>
    <dbReference type="NCBI Taxonomy" id="2980104"/>
    <lineage>
        <taxon>Bacteria</taxon>
        <taxon>Pseudomonadati</taxon>
        <taxon>Bacteroidota</taxon>
        <taxon>Cytophagia</taxon>
        <taxon>Cytophagales</taxon>
        <taxon>Reichenbachiellaceae</taxon>
        <taxon>Reichenbachiella</taxon>
    </lineage>
</organism>
<keyword evidence="5" id="KW-1133">Transmembrane helix</keyword>
<dbReference type="SUPFAM" id="SSF50998">
    <property type="entry name" value="Quinoprotein alcohol dehydrogenase-like"/>
    <property type="match status" value="1"/>
</dbReference>
<sequence>MCDRSTLQLKGAYLQFFITGTILLFFYPCWSQTPNIQVNFQNINNEKGLSQGSITDIIQDSKGFIWIGTHNGLNKYNGDDFQIYHHIESDSTSLSDNSISCLMMDNQGSLWIGTAAGGFNRYDESTDAFTQYLLDPTDQDEIRANAISTLFQDSQGRYWIGTDGYGLALWHPTKGLIDRWDRSTEDSTGIRNNYIKQVYQDRQGQLWLVHDNGITQFAYDGEFQILNEFKSNPKNPSLGLPSSYAKQIIQQSESLYWIATDDGVSLFDQSKNRFKHFQAEGADPKNHIANNYCKTLALCDRNNLWIGTDHGISIIDTKTFEIQNHSMQLNDENSLVDDYVKVIFKDKEERLWIGTDEGISVYDSKKEQFQLLEIPNSCGINQIGNNVFDVLQDDHYLWIGTDHGLYLIRNSDQKVFYYTQGDSDPNNLKNEVIKEIYRDSSGQVWIGTDHGLNLAIMNSNQEVIGFKQPINNPELNRASIRSILEDNKKRIWIGTWGMGLTILTKDSNQIHRGSNHKVDSGLKSGIISNILQDKKGRIWVLTARGLNLYLEESKTFKNYHHKPDNPNSLSSPHPTSMLIDGNQIWIGTNGGGLNKFNPETEEFVHYSLEALKNLTIYSIQKDKENHLWLGTSNGIIKYDPIQNLILKFEISNGLQGNEFNMNSTFQTEEGVIYFGGHRGLNYFNPSELETNQNVPEVYITDFFLFNEPVDIRPNGVLEQNILTTDHIHLDYDQNILSFRFVGLNYRNSEKNQYAYQLDGYDKTWIRTEQSYRQANYSNVPPGDYTFKVTASNDDGLWNKAGASIRVSISPPWWQSTAAYVLYALLFIALGPGIYTFRILKYKQQEEELERLVKKRTNELSKQKELVEERNLELHAAHEEINHSNNKLRELNATLEERVNQRTEELQKVVSDLQERNINLEQFNYIISHNMRAPVSNLKGLLGLYNHKDPNDPFNKTALDQLEKSCGDLDEVLKDLTKILEVKKDLDQRKEIILITELIEKIKSSLKKEIKKAEVTIELDLQVDSIKSVSSLWYSIFTNLLSNAIKYRSKDRPCHIKISSFKTNGLTTFTFEDNGIGIDLKLNKNKIFGLYKRFHSHVEGKGMGLFMVKTQVQSLGGNITIKSTPDEGTKFTITL</sequence>